<evidence type="ECO:0000313" key="1">
    <source>
        <dbReference type="EMBL" id="QHT25472.1"/>
    </source>
</evidence>
<name>A0A6C0E9Q1_9ZZZZ</name>
<sequence length="199" mass="23759">MESRTAKIYIPRILGSLNKNLITETFDNLKIGKVFYIDIHNRVNENKNHYYFAFVMIQLYNTNEAITFYNSLCENNVIRIFYDIEEAKFWEVKKHVEIKDRGHLSCKVKDTITKAPAFMTLKWFVDKYNKPTLSKHNFGKIRPILDETVFINNNEYIPYRIDIESGLTQQDRFDLLNEYYEIEKEIYNGVPFLGRIEIC</sequence>
<reference evidence="1" key="1">
    <citation type="journal article" date="2020" name="Nature">
        <title>Giant virus diversity and host interactions through global metagenomics.</title>
        <authorList>
            <person name="Schulz F."/>
            <person name="Roux S."/>
            <person name="Paez-Espino D."/>
            <person name="Jungbluth S."/>
            <person name="Walsh D.A."/>
            <person name="Denef V.J."/>
            <person name="McMahon K.D."/>
            <person name="Konstantinidis K.T."/>
            <person name="Eloe-Fadrosh E.A."/>
            <person name="Kyrpides N.C."/>
            <person name="Woyke T."/>
        </authorList>
    </citation>
    <scope>NUCLEOTIDE SEQUENCE</scope>
    <source>
        <strain evidence="1">GVMAG-M-3300023179-152</strain>
    </source>
</reference>
<organism evidence="1">
    <name type="scientific">viral metagenome</name>
    <dbReference type="NCBI Taxonomy" id="1070528"/>
    <lineage>
        <taxon>unclassified sequences</taxon>
        <taxon>metagenomes</taxon>
        <taxon>organismal metagenomes</taxon>
    </lineage>
</organism>
<dbReference type="EMBL" id="MN739767">
    <property type="protein sequence ID" value="QHT25472.1"/>
    <property type="molecule type" value="Genomic_DNA"/>
</dbReference>
<protein>
    <submittedName>
        <fullName evidence="1">Uncharacterized protein</fullName>
    </submittedName>
</protein>
<accession>A0A6C0E9Q1</accession>
<proteinExistence type="predicted"/>
<dbReference type="AlphaFoldDB" id="A0A6C0E9Q1"/>